<dbReference type="GO" id="GO:0016747">
    <property type="term" value="F:acyltransferase activity, transferring groups other than amino-acyl groups"/>
    <property type="evidence" value="ECO:0007669"/>
    <property type="project" value="InterPro"/>
</dbReference>
<dbReference type="OrthoDB" id="9805924at2"/>
<dbReference type="PROSITE" id="PS51186">
    <property type="entry name" value="GNAT"/>
    <property type="match status" value="1"/>
</dbReference>
<evidence type="ECO:0000256" key="1">
    <source>
        <dbReference type="ARBA" id="ARBA00022679"/>
    </source>
</evidence>
<feature type="domain" description="N-acetyltransferase" evidence="3">
    <location>
        <begin position="13"/>
        <end position="158"/>
    </location>
</feature>
<keyword evidence="2" id="KW-0012">Acyltransferase</keyword>
<dbReference type="InterPro" id="IPR016181">
    <property type="entry name" value="Acyl_CoA_acyltransferase"/>
</dbReference>
<keyword evidence="1 4" id="KW-0808">Transferase</keyword>
<dbReference type="EMBL" id="QPJK01000002">
    <property type="protein sequence ID" value="RCW74625.1"/>
    <property type="molecule type" value="Genomic_DNA"/>
</dbReference>
<reference evidence="4 5" key="1">
    <citation type="submission" date="2018-07" db="EMBL/GenBank/DDBJ databases">
        <title>Genomic Encyclopedia of Type Strains, Phase IV (KMG-IV): sequencing the most valuable type-strain genomes for metagenomic binning, comparative biology and taxonomic classification.</title>
        <authorList>
            <person name="Goeker M."/>
        </authorList>
    </citation>
    <scope>NUCLEOTIDE SEQUENCE [LARGE SCALE GENOMIC DNA]</scope>
    <source>
        <strain evidence="4 5">DSM 21634</strain>
    </source>
</reference>
<dbReference type="SUPFAM" id="SSF55729">
    <property type="entry name" value="Acyl-CoA N-acyltransferases (Nat)"/>
    <property type="match status" value="1"/>
</dbReference>
<comment type="caution">
    <text evidence="4">The sequence shown here is derived from an EMBL/GenBank/DDBJ whole genome shotgun (WGS) entry which is preliminary data.</text>
</comment>
<dbReference type="Pfam" id="PF00583">
    <property type="entry name" value="Acetyltransf_1"/>
    <property type="match status" value="1"/>
</dbReference>
<sequence length="158" mass="17257">MDTATSIPLPPGTALRHAESAAALRACWPVARQLRPQLAGIDDYLERVQRMRQHSYRVLVAWHGERVLALAGYRLQENLVYGRFLYVDDLVSAEEVRGQGWGARLIVATRQLAAQAGCAHVVLDTAIANTAAQRFYTAQGLANKATRFSCAVPAEVAA</sequence>
<dbReference type="RefSeq" id="WP_114467704.1">
    <property type="nucleotide sequence ID" value="NZ_QPJK01000002.1"/>
</dbReference>
<dbReference type="InterPro" id="IPR050832">
    <property type="entry name" value="Bact_Acetyltransf"/>
</dbReference>
<dbReference type="AlphaFoldDB" id="A0A368Y3F1"/>
<evidence type="ECO:0000259" key="3">
    <source>
        <dbReference type="PROSITE" id="PS51186"/>
    </source>
</evidence>
<dbReference type="CDD" id="cd04301">
    <property type="entry name" value="NAT_SF"/>
    <property type="match status" value="1"/>
</dbReference>
<protein>
    <submittedName>
        <fullName evidence="4">Acetyltransferase (GNAT) family protein</fullName>
    </submittedName>
</protein>
<dbReference type="PANTHER" id="PTHR43877">
    <property type="entry name" value="AMINOALKYLPHOSPHONATE N-ACETYLTRANSFERASE-RELATED-RELATED"/>
    <property type="match status" value="1"/>
</dbReference>
<dbReference type="Proteomes" id="UP000252884">
    <property type="component" value="Unassembled WGS sequence"/>
</dbReference>
<proteinExistence type="predicted"/>
<keyword evidence="5" id="KW-1185">Reference proteome</keyword>
<gene>
    <name evidence="4" type="ORF">DES41_102948</name>
</gene>
<evidence type="ECO:0000313" key="5">
    <source>
        <dbReference type="Proteomes" id="UP000252884"/>
    </source>
</evidence>
<dbReference type="InterPro" id="IPR000182">
    <property type="entry name" value="GNAT_dom"/>
</dbReference>
<dbReference type="Gene3D" id="3.40.630.30">
    <property type="match status" value="1"/>
</dbReference>
<evidence type="ECO:0000256" key="2">
    <source>
        <dbReference type="ARBA" id="ARBA00023315"/>
    </source>
</evidence>
<name>A0A368Y3F1_9BURK</name>
<organism evidence="4 5">
    <name type="scientific">Pseudorhodoferax soli</name>
    <dbReference type="NCBI Taxonomy" id="545864"/>
    <lineage>
        <taxon>Bacteria</taxon>
        <taxon>Pseudomonadati</taxon>
        <taxon>Pseudomonadota</taxon>
        <taxon>Betaproteobacteria</taxon>
        <taxon>Burkholderiales</taxon>
        <taxon>Comamonadaceae</taxon>
    </lineage>
</organism>
<accession>A0A368Y3F1</accession>
<evidence type="ECO:0000313" key="4">
    <source>
        <dbReference type="EMBL" id="RCW74625.1"/>
    </source>
</evidence>